<dbReference type="Proteomes" id="UP001596067">
    <property type="component" value="Unassembled WGS sequence"/>
</dbReference>
<evidence type="ECO:0000259" key="4">
    <source>
        <dbReference type="PROSITE" id="PS50043"/>
    </source>
</evidence>
<feature type="domain" description="HTH luxR-type" evidence="4">
    <location>
        <begin position="1042"/>
        <end position="1105"/>
    </location>
</feature>
<feature type="region of interest" description="Disordered" evidence="3">
    <location>
        <begin position="1"/>
        <end position="23"/>
    </location>
</feature>
<dbReference type="InterPro" id="IPR036388">
    <property type="entry name" value="WH-like_DNA-bd_sf"/>
</dbReference>
<feature type="compositionally biased region" description="Gly residues" evidence="3">
    <location>
        <begin position="127"/>
        <end position="138"/>
    </location>
</feature>
<dbReference type="Pfam" id="PF13191">
    <property type="entry name" value="AAA_16"/>
    <property type="match status" value="1"/>
</dbReference>
<dbReference type="PROSITE" id="PS50043">
    <property type="entry name" value="HTH_LUXR_2"/>
    <property type="match status" value="1"/>
</dbReference>
<keyword evidence="6" id="KW-1185">Reference proteome</keyword>
<dbReference type="InterPro" id="IPR027417">
    <property type="entry name" value="P-loop_NTPase"/>
</dbReference>
<dbReference type="PANTHER" id="PTHR16305:SF35">
    <property type="entry name" value="TRANSCRIPTIONAL ACTIVATOR DOMAIN"/>
    <property type="match status" value="1"/>
</dbReference>
<accession>A0ABW1EPJ6</accession>
<feature type="region of interest" description="Disordered" evidence="3">
    <location>
        <begin position="94"/>
        <end position="139"/>
    </location>
</feature>
<feature type="compositionally biased region" description="Basic and acidic residues" evidence="3">
    <location>
        <begin position="747"/>
        <end position="758"/>
    </location>
</feature>
<sequence length="1105" mass="115395">MSTVSTRGPRPYQAAPAPPPLIARTPHLDRIAELADRARAGAGGALLVTGAAGTGRSALLAEAARRAAAGGTTVLWARCSADESDTPYAAARQLFESGPGPGLSPVPGRGTPVGGSGAVRPDADGPGADGPGAEGRGAAGSAAEDALWSLLRIHAAHHPVLLAVDDVHLADRPSREWLRGLARRIDRLPVLLLATERRQATLGTPPERFARGLPPGLADSLRLDPLDARTAALLVARRLGPRTPAALAADCARATGGNPLLLTALLTDLADLTDPTDLAACPCDPCDPCDPRDPCGPCGPGPGAHPGATAPNTLPDSCPRPADGAFPEAVEEWLGGGGARALTAARALARMQEHPDARTAPLPGTDRCDPAAMLAELAGTDPDRTAAWLAELTAQGLLDDPGPGHWPRFTHPLLADAVLAGHEPGHRARVHRAAAEYLHRAGAPDERIAGHLLLTPAPCPRWAADTLRAAARTAARADRPADAVTLLRRVLDEPLGDRRRGLVLTELGSLEATLGPDERVAGVRHLAEAVDLQHSDEGVFRTANTLGAVLAARGDAPAALELMEELAERFGDRDDLVHAVQAAAALIAAHDGHSWLQVVEGVRRFAARGAQRLAPPAYALLTEFDSTSGVLSAAEVAGRVQELLAAPVDPVCRPYVLVSAATLAQWADRLGEADRLVDRGLAAYRGPSLDPGYQCLLSVRAETRVMRGEYQALLEDFALTGPAPAARRRAGAAPDAGTGTGAGARAPGERTGRRERAEGPPLSWWCGGDPADDGTGTGIGIGTGTATGRDERDGRDEHDGRDGRGQRADRADSPEAARARYAGLLGQQNAHLVAQAVIALTETGRYWQAHGLARAIAADHSQDSWEWNEYLYARGLLRLATGEPAAALADLLECGRRQSERQVLSPIVTPWRSTAADCHTLLGEPGPAVALAEEELALARTWGTPRTVGRALRALAAATGGRHGLDLAAESVGLLRGAEVEVELIPALITYGRLLTEGGRRGAARRALREAASRAERLGTVRLRGVAVDALRASGARLGRGEHAGAEALTDSELRICRLAVAGHSNAEIAAMLHLALRTVETHLTNSFRKLGVRRRVELAGVLEG</sequence>
<comment type="caution">
    <text evidence="5">The sequence shown here is derived from an EMBL/GenBank/DDBJ whole genome shotgun (WGS) entry which is preliminary data.</text>
</comment>
<dbReference type="InterPro" id="IPR016032">
    <property type="entry name" value="Sig_transdc_resp-reg_C-effctor"/>
</dbReference>
<dbReference type="SMART" id="SM00421">
    <property type="entry name" value="HTH_LUXR"/>
    <property type="match status" value="1"/>
</dbReference>
<dbReference type="RefSeq" id="WP_313763272.1">
    <property type="nucleotide sequence ID" value="NZ_BAAAVH010000108.1"/>
</dbReference>
<dbReference type="Gene3D" id="1.10.10.10">
    <property type="entry name" value="Winged helix-like DNA-binding domain superfamily/Winged helix DNA-binding domain"/>
    <property type="match status" value="1"/>
</dbReference>
<dbReference type="InterPro" id="IPR041664">
    <property type="entry name" value="AAA_16"/>
</dbReference>
<protein>
    <submittedName>
        <fullName evidence="5">LuxR family transcriptional regulator</fullName>
    </submittedName>
</protein>
<evidence type="ECO:0000256" key="1">
    <source>
        <dbReference type="ARBA" id="ARBA00022741"/>
    </source>
</evidence>
<feature type="compositionally biased region" description="Low complexity" evidence="3">
    <location>
        <begin position="725"/>
        <end position="737"/>
    </location>
</feature>
<feature type="compositionally biased region" description="Gly residues" evidence="3">
    <location>
        <begin position="775"/>
        <end position="785"/>
    </location>
</feature>
<dbReference type="CDD" id="cd06170">
    <property type="entry name" value="LuxR_C_like"/>
    <property type="match status" value="1"/>
</dbReference>
<organism evidence="5 6">
    <name type="scientific">Kitasatospora aburaviensis</name>
    <dbReference type="NCBI Taxonomy" id="67265"/>
    <lineage>
        <taxon>Bacteria</taxon>
        <taxon>Bacillati</taxon>
        <taxon>Actinomycetota</taxon>
        <taxon>Actinomycetes</taxon>
        <taxon>Kitasatosporales</taxon>
        <taxon>Streptomycetaceae</taxon>
        <taxon>Kitasatospora</taxon>
    </lineage>
</organism>
<feature type="compositionally biased region" description="Basic and acidic residues" evidence="3">
    <location>
        <begin position="788"/>
        <end position="815"/>
    </location>
</feature>
<evidence type="ECO:0000313" key="6">
    <source>
        <dbReference type="Proteomes" id="UP001596067"/>
    </source>
</evidence>
<dbReference type="SUPFAM" id="SSF52540">
    <property type="entry name" value="P-loop containing nucleoside triphosphate hydrolases"/>
    <property type="match status" value="1"/>
</dbReference>
<feature type="region of interest" description="Disordered" evidence="3">
    <location>
        <begin position="725"/>
        <end position="815"/>
    </location>
</feature>
<dbReference type="Pfam" id="PF00196">
    <property type="entry name" value="GerE"/>
    <property type="match status" value="1"/>
</dbReference>
<keyword evidence="2" id="KW-0067">ATP-binding</keyword>
<dbReference type="PRINTS" id="PR00038">
    <property type="entry name" value="HTHLUXR"/>
</dbReference>
<evidence type="ECO:0000256" key="3">
    <source>
        <dbReference type="SAM" id="MobiDB-lite"/>
    </source>
</evidence>
<dbReference type="PANTHER" id="PTHR16305">
    <property type="entry name" value="TESTICULAR SOLUBLE ADENYLYL CYCLASE"/>
    <property type="match status" value="1"/>
</dbReference>
<keyword evidence="1" id="KW-0547">Nucleotide-binding</keyword>
<proteinExistence type="predicted"/>
<reference evidence="6" key="1">
    <citation type="journal article" date="2019" name="Int. J. Syst. Evol. Microbiol.">
        <title>The Global Catalogue of Microorganisms (GCM) 10K type strain sequencing project: providing services to taxonomists for standard genome sequencing and annotation.</title>
        <authorList>
            <consortium name="The Broad Institute Genomics Platform"/>
            <consortium name="The Broad Institute Genome Sequencing Center for Infectious Disease"/>
            <person name="Wu L."/>
            <person name="Ma J."/>
        </authorList>
    </citation>
    <scope>NUCLEOTIDE SEQUENCE [LARGE SCALE GENOMIC DNA]</scope>
    <source>
        <strain evidence="6">CGMCC 4.1469</strain>
    </source>
</reference>
<dbReference type="EMBL" id="JBHSOD010000002">
    <property type="protein sequence ID" value="MFC5883920.1"/>
    <property type="molecule type" value="Genomic_DNA"/>
</dbReference>
<dbReference type="InterPro" id="IPR000792">
    <property type="entry name" value="Tscrpt_reg_LuxR_C"/>
</dbReference>
<evidence type="ECO:0000256" key="2">
    <source>
        <dbReference type="ARBA" id="ARBA00022840"/>
    </source>
</evidence>
<gene>
    <name evidence="5" type="ORF">ACFP0N_02845</name>
</gene>
<evidence type="ECO:0000313" key="5">
    <source>
        <dbReference type="EMBL" id="MFC5883920.1"/>
    </source>
</evidence>
<name>A0ABW1EPJ6_9ACTN</name>
<dbReference type="PROSITE" id="PS00622">
    <property type="entry name" value="HTH_LUXR_1"/>
    <property type="match status" value="1"/>
</dbReference>
<dbReference type="SUPFAM" id="SSF46894">
    <property type="entry name" value="C-terminal effector domain of the bipartite response regulators"/>
    <property type="match status" value="1"/>
</dbReference>